<comment type="similarity">
    <text evidence="1 8">Belongs to the bacterial ribosomal protein bS6 family.</text>
</comment>
<dbReference type="NCBIfam" id="TIGR00166">
    <property type="entry name" value="S6"/>
    <property type="match status" value="1"/>
</dbReference>
<organism evidence="9 10">
    <name type="scientific">Candidatus Reconcilbacillus cellulovorans</name>
    <dbReference type="NCBI Taxonomy" id="1906605"/>
    <lineage>
        <taxon>Bacteria</taxon>
        <taxon>Bacillati</taxon>
        <taxon>Bacillota</taxon>
        <taxon>Bacilli</taxon>
        <taxon>Bacillales</taxon>
        <taxon>Paenibacillaceae</taxon>
        <taxon>Candidatus Reconcilbacillus</taxon>
    </lineage>
</organism>
<evidence type="ECO:0000256" key="7">
    <source>
        <dbReference type="ARBA" id="ARBA00035294"/>
    </source>
</evidence>
<sequence length="94" mass="11116">MRNYEVMFILRPDLEDEALQAATDKFRSIITSGGEIRKEDVWGKRRLAYEIRRFREGYYVVIKFSATPDVVKELDRVLRISDEVIRHLIVKDVA</sequence>
<evidence type="ECO:0000313" key="10">
    <source>
        <dbReference type="Proteomes" id="UP000243688"/>
    </source>
</evidence>
<dbReference type="GO" id="GO:0070181">
    <property type="term" value="F:small ribosomal subunit rRNA binding"/>
    <property type="evidence" value="ECO:0007669"/>
    <property type="project" value="TreeGrafter"/>
</dbReference>
<dbReference type="SUPFAM" id="SSF54995">
    <property type="entry name" value="Ribosomal protein S6"/>
    <property type="match status" value="1"/>
</dbReference>
<keyword evidence="3 8" id="KW-0694">RNA-binding</keyword>
<protein>
    <recommendedName>
        <fullName evidence="7 8">Small ribosomal subunit protein bS6</fullName>
    </recommendedName>
</protein>
<reference evidence="9 10" key="1">
    <citation type="submission" date="2016-12" db="EMBL/GenBank/DDBJ databases">
        <title>Candidatus Reconcilibacillus cellulovorans genome.</title>
        <authorList>
            <person name="Kolinko S."/>
            <person name="Wu Y.-W."/>
            <person name="Tachea F."/>
            <person name="Denzel E."/>
            <person name="Hiras J."/>
            <person name="Baecker N."/>
            <person name="Chan L.J."/>
            <person name="Eichorst S.A."/>
            <person name="Frey D."/>
            <person name="Adams P.D."/>
            <person name="Pray T."/>
            <person name="Tanjore D."/>
            <person name="Petzold C.J."/>
            <person name="Gladden J.M."/>
            <person name="Simmons B.A."/>
            <person name="Singer S.W."/>
        </authorList>
    </citation>
    <scope>NUCLEOTIDE SEQUENCE [LARGE SCALE GENOMIC DNA]</scope>
    <source>
        <strain evidence="9">JTherm</strain>
    </source>
</reference>
<dbReference type="Gene3D" id="3.30.70.60">
    <property type="match status" value="1"/>
</dbReference>
<evidence type="ECO:0000313" key="9">
    <source>
        <dbReference type="EMBL" id="PDO10348.1"/>
    </source>
</evidence>
<dbReference type="PANTHER" id="PTHR21011">
    <property type="entry name" value="MITOCHONDRIAL 28S RIBOSOMAL PROTEIN S6"/>
    <property type="match status" value="1"/>
</dbReference>
<evidence type="ECO:0000256" key="4">
    <source>
        <dbReference type="ARBA" id="ARBA00022980"/>
    </source>
</evidence>
<gene>
    <name evidence="8" type="primary">rpsF</name>
    <name evidence="9" type="ORF">BLM47_07385</name>
</gene>
<dbReference type="PROSITE" id="PS01048">
    <property type="entry name" value="RIBOSOMAL_S6"/>
    <property type="match status" value="1"/>
</dbReference>
<evidence type="ECO:0000256" key="8">
    <source>
        <dbReference type="HAMAP-Rule" id="MF_00360"/>
    </source>
</evidence>
<dbReference type="GO" id="GO:0005737">
    <property type="term" value="C:cytoplasm"/>
    <property type="evidence" value="ECO:0007669"/>
    <property type="project" value="UniProtKB-ARBA"/>
</dbReference>
<keyword evidence="2 8" id="KW-0699">rRNA-binding</keyword>
<dbReference type="Proteomes" id="UP000243688">
    <property type="component" value="Unassembled WGS sequence"/>
</dbReference>
<dbReference type="InterPro" id="IPR020815">
    <property type="entry name" value="Ribosomal_bS6_CS"/>
</dbReference>
<evidence type="ECO:0000256" key="2">
    <source>
        <dbReference type="ARBA" id="ARBA00022730"/>
    </source>
</evidence>
<dbReference type="GO" id="GO:0003735">
    <property type="term" value="F:structural constituent of ribosome"/>
    <property type="evidence" value="ECO:0007669"/>
    <property type="project" value="InterPro"/>
</dbReference>
<evidence type="ECO:0000256" key="6">
    <source>
        <dbReference type="ARBA" id="ARBA00035104"/>
    </source>
</evidence>
<dbReference type="InterPro" id="IPR000529">
    <property type="entry name" value="Ribosomal_bS6"/>
</dbReference>
<accession>A0A2A6DZ55</accession>
<dbReference type="InterPro" id="IPR014717">
    <property type="entry name" value="Transl_elong_EF1B/ribsomal_bS6"/>
</dbReference>
<dbReference type="InterPro" id="IPR035980">
    <property type="entry name" value="Ribosomal_bS6_sf"/>
</dbReference>
<comment type="function">
    <text evidence="6 8">Binds together with bS18 to 16S ribosomal RNA.</text>
</comment>
<dbReference type="GO" id="GO:1990904">
    <property type="term" value="C:ribonucleoprotein complex"/>
    <property type="evidence" value="ECO:0007669"/>
    <property type="project" value="UniProtKB-KW"/>
</dbReference>
<comment type="caution">
    <text evidence="9">The sequence shown here is derived from an EMBL/GenBank/DDBJ whole genome shotgun (WGS) entry which is preliminary data.</text>
</comment>
<proteinExistence type="inferred from homology"/>
<dbReference type="FunFam" id="3.30.70.60:FF:000002">
    <property type="entry name" value="30S ribosomal protein S6"/>
    <property type="match status" value="1"/>
</dbReference>
<keyword evidence="4 8" id="KW-0689">Ribosomal protein</keyword>
<dbReference type="HAMAP" id="MF_00360">
    <property type="entry name" value="Ribosomal_bS6"/>
    <property type="match status" value="1"/>
</dbReference>
<dbReference type="GO" id="GO:0006412">
    <property type="term" value="P:translation"/>
    <property type="evidence" value="ECO:0007669"/>
    <property type="project" value="UniProtKB-UniRule"/>
</dbReference>
<keyword evidence="5 8" id="KW-0687">Ribonucleoprotein</keyword>
<dbReference type="PANTHER" id="PTHR21011:SF1">
    <property type="entry name" value="SMALL RIBOSOMAL SUBUNIT PROTEIN BS6M"/>
    <property type="match status" value="1"/>
</dbReference>
<dbReference type="InterPro" id="IPR020814">
    <property type="entry name" value="Ribosomal_S6_plastid/chlpt"/>
</dbReference>
<evidence type="ECO:0000256" key="5">
    <source>
        <dbReference type="ARBA" id="ARBA00023274"/>
    </source>
</evidence>
<dbReference type="CDD" id="cd00473">
    <property type="entry name" value="bS6"/>
    <property type="match status" value="1"/>
</dbReference>
<dbReference type="AlphaFoldDB" id="A0A2A6DZ55"/>
<evidence type="ECO:0000256" key="1">
    <source>
        <dbReference type="ARBA" id="ARBA00009512"/>
    </source>
</evidence>
<dbReference type="GO" id="GO:0005840">
    <property type="term" value="C:ribosome"/>
    <property type="evidence" value="ECO:0007669"/>
    <property type="project" value="UniProtKB-KW"/>
</dbReference>
<name>A0A2A6DZ55_9BACL</name>
<dbReference type="EMBL" id="MOXJ01000015">
    <property type="protein sequence ID" value="PDO10348.1"/>
    <property type="molecule type" value="Genomic_DNA"/>
</dbReference>
<dbReference type="Pfam" id="PF01250">
    <property type="entry name" value="Ribosomal_S6"/>
    <property type="match status" value="1"/>
</dbReference>
<evidence type="ECO:0000256" key="3">
    <source>
        <dbReference type="ARBA" id="ARBA00022884"/>
    </source>
</evidence>